<dbReference type="PANTHER" id="PTHR30290:SF83">
    <property type="entry name" value="ABC TRANSPORTER SUBSTRATE-BINDING PROTEIN"/>
    <property type="match status" value="1"/>
</dbReference>
<gene>
    <name evidence="3" type="ORF">V4F39_04895</name>
</gene>
<organism evidence="3 4">
    <name type="scientific">Aquincola agrisoli</name>
    <dbReference type="NCBI Taxonomy" id="3119538"/>
    <lineage>
        <taxon>Bacteria</taxon>
        <taxon>Pseudomonadati</taxon>
        <taxon>Pseudomonadota</taxon>
        <taxon>Betaproteobacteria</taxon>
        <taxon>Burkholderiales</taxon>
        <taxon>Sphaerotilaceae</taxon>
        <taxon>Aquincola</taxon>
    </lineage>
</organism>
<accession>A0AAW9Q092</accession>
<dbReference type="RefSeq" id="WP_332288187.1">
    <property type="nucleotide sequence ID" value="NZ_JAZIBG010000017.1"/>
</dbReference>
<evidence type="ECO:0000313" key="4">
    <source>
        <dbReference type="Proteomes" id="UP001336250"/>
    </source>
</evidence>
<evidence type="ECO:0000259" key="2">
    <source>
        <dbReference type="Pfam" id="PF00496"/>
    </source>
</evidence>
<reference evidence="3 4" key="1">
    <citation type="submission" date="2024-02" db="EMBL/GenBank/DDBJ databases">
        <title>Genome sequence of Aquincola sp. MAHUQ-54.</title>
        <authorList>
            <person name="Huq M.A."/>
        </authorList>
    </citation>
    <scope>NUCLEOTIDE SEQUENCE [LARGE SCALE GENOMIC DNA]</scope>
    <source>
        <strain evidence="3 4">MAHUQ-54</strain>
    </source>
</reference>
<keyword evidence="1" id="KW-0732">Signal</keyword>
<dbReference type="AlphaFoldDB" id="A0AAW9Q092"/>
<dbReference type="PROSITE" id="PS51318">
    <property type="entry name" value="TAT"/>
    <property type="match status" value="1"/>
</dbReference>
<comment type="caution">
    <text evidence="3">The sequence shown here is derived from an EMBL/GenBank/DDBJ whole genome shotgun (WGS) entry which is preliminary data.</text>
</comment>
<dbReference type="InterPro" id="IPR006311">
    <property type="entry name" value="TAT_signal"/>
</dbReference>
<dbReference type="GO" id="GO:0043190">
    <property type="term" value="C:ATP-binding cassette (ABC) transporter complex"/>
    <property type="evidence" value="ECO:0007669"/>
    <property type="project" value="InterPro"/>
</dbReference>
<keyword evidence="4" id="KW-1185">Reference proteome</keyword>
<dbReference type="GO" id="GO:0030288">
    <property type="term" value="C:outer membrane-bounded periplasmic space"/>
    <property type="evidence" value="ECO:0007669"/>
    <property type="project" value="UniProtKB-ARBA"/>
</dbReference>
<dbReference type="InterPro" id="IPR000914">
    <property type="entry name" value="SBP_5_dom"/>
</dbReference>
<dbReference type="SUPFAM" id="SSF53850">
    <property type="entry name" value="Periplasmic binding protein-like II"/>
    <property type="match status" value="1"/>
</dbReference>
<dbReference type="InterPro" id="IPR039424">
    <property type="entry name" value="SBP_5"/>
</dbReference>
<feature type="domain" description="Solute-binding protein family 5" evidence="2">
    <location>
        <begin position="77"/>
        <end position="436"/>
    </location>
</feature>
<dbReference type="EMBL" id="JAZIBG010000017">
    <property type="protein sequence ID" value="MEF7613241.1"/>
    <property type="molecule type" value="Genomic_DNA"/>
</dbReference>
<name>A0AAW9Q092_9BURK</name>
<dbReference type="Proteomes" id="UP001336250">
    <property type="component" value="Unassembled WGS sequence"/>
</dbReference>
<evidence type="ECO:0000313" key="3">
    <source>
        <dbReference type="EMBL" id="MEF7613241.1"/>
    </source>
</evidence>
<dbReference type="GO" id="GO:0015833">
    <property type="term" value="P:peptide transport"/>
    <property type="evidence" value="ECO:0007669"/>
    <property type="project" value="TreeGrafter"/>
</dbReference>
<sequence>MTRQESTPSRRRALQWSAAGLAAAVPGAWAQAAAPAMRPLQIVGPWELTGLAPANSGYMFARLQIAETLMNAADDGTPQPGLAQRWRLSADGLAWRFELRPGARFHDGTAVTTDAVLRCLAVARKPPSLLSVAPIAAMEAEGSRTVLIRLEAPFGGLPSLLAHSSTIILAPSSYRPDGGVQRIVGTGPFRIAVLSPPQLVEAVAFEGYDGPQPAIRHTRYLTVSRAETRALMIEAGQADLAYSLDPASLQRLRTRRQVPIESATLPRTVIVKLNAGLPALKDVRVRRALSLSIDRAGIAKALLRDPSLAATQMFPPTMTGWHDPTLPALRHDPGEAERLLAEAGWQRTGEGLRGPDGQPMKLVLRGFPDRPELPIFATALQEQWRQAGIAVRVSIGNSGDIPLGHRDGTLDMGLGARNFGTVPDPTGTLLQDYGAQGGDWGAMGWKHDGVVAALAELSRGGVPAERAATLRAGIVRVLQEELPVIPVTWYRQHVAMSPRVARVSVDPLERSYRISGMEWKA</sequence>
<dbReference type="Gene3D" id="3.40.190.10">
    <property type="entry name" value="Periplasmic binding protein-like II"/>
    <property type="match status" value="1"/>
</dbReference>
<dbReference type="PANTHER" id="PTHR30290">
    <property type="entry name" value="PERIPLASMIC BINDING COMPONENT OF ABC TRANSPORTER"/>
    <property type="match status" value="1"/>
</dbReference>
<dbReference type="Pfam" id="PF00496">
    <property type="entry name" value="SBP_bac_5"/>
    <property type="match status" value="1"/>
</dbReference>
<dbReference type="GO" id="GO:1904680">
    <property type="term" value="F:peptide transmembrane transporter activity"/>
    <property type="evidence" value="ECO:0007669"/>
    <property type="project" value="TreeGrafter"/>
</dbReference>
<proteinExistence type="predicted"/>
<dbReference type="InterPro" id="IPR030678">
    <property type="entry name" value="Peptide/Ni-bd"/>
</dbReference>
<feature type="chain" id="PRO_5043802026" evidence="1">
    <location>
        <begin position="31"/>
        <end position="521"/>
    </location>
</feature>
<evidence type="ECO:0000256" key="1">
    <source>
        <dbReference type="SAM" id="SignalP"/>
    </source>
</evidence>
<feature type="signal peptide" evidence="1">
    <location>
        <begin position="1"/>
        <end position="30"/>
    </location>
</feature>
<dbReference type="CDD" id="cd08490">
    <property type="entry name" value="PBP2_NikA_DppA_OppA_like_3"/>
    <property type="match status" value="1"/>
</dbReference>
<dbReference type="PIRSF" id="PIRSF002741">
    <property type="entry name" value="MppA"/>
    <property type="match status" value="1"/>
</dbReference>
<dbReference type="Gene3D" id="3.10.105.10">
    <property type="entry name" value="Dipeptide-binding Protein, Domain 3"/>
    <property type="match status" value="1"/>
</dbReference>
<protein>
    <submittedName>
        <fullName evidence="3">ABC transporter substrate-binding protein</fullName>
    </submittedName>
</protein>